<organism evidence="10 11">
    <name type="scientific">Dokdonella fugitiva</name>
    <dbReference type="NCBI Taxonomy" id="328517"/>
    <lineage>
        <taxon>Bacteria</taxon>
        <taxon>Pseudomonadati</taxon>
        <taxon>Pseudomonadota</taxon>
        <taxon>Gammaproteobacteria</taxon>
        <taxon>Lysobacterales</taxon>
        <taxon>Rhodanobacteraceae</taxon>
        <taxon>Dokdonella</taxon>
    </lineage>
</organism>
<proteinExistence type="inferred from homology"/>
<comment type="pathway">
    <text evidence="1 7">Cell wall biogenesis; peptidoglycan biosynthesis.</text>
</comment>
<dbReference type="OrthoDB" id="463216at2"/>
<keyword evidence="4 7" id="KW-0133">Cell shape</keyword>
<dbReference type="InterPro" id="IPR005490">
    <property type="entry name" value="LD_TPept_cat_dom"/>
</dbReference>
<evidence type="ECO:0000256" key="5">
    <source>
        <dbReference type="ARBA" id="ARBA00022984"/>
    </source>
</evidence>
<reference evidence="10 11" key="1">
    <citation type="journal article" date="2015" name="Stand. Genomic Sci.">
        <title>Genomic Encyclopedia of Bacterial and Archaeal Type Strains, Phase III: the genomes of soil and plant-associated and newly described type strains.</title>
        <authorList>
            <person name="Whitman W.B."/>
            <person name="Woyke T."/>
            <person name="Klenk H.P."/>
            <person name="Zhou Y."/>
            <person name="Lilburn T.G."/>
            <person name="Beck B.J."/>
            <person name="De Vos P."/>
            <person name="Vandamme P."/>
            <person name="Eisen J.A."/>
            <person name="Garrity G."/>
            <person name="Hugenholtz P."/>
            <person name="Kyrpides N.C."/>
        </authorList>
    </citation>
    <scope>NUCLEOTIDE SEQUENCE [LARGE SCALE GENOMIC DNA]</scope>
    <source>
        <strain evidence="10 11">A3</strain>
    </source>
</reference>
<keyword evidence="6 7" id="KW-0961">Cell wall biogenesis/degradation</keyword>
<feature type="active site" description="Proton donor/acceptor" evidence="7">
    <location>
        <position position="119"/>
    </location>
</feature>
<dbReference type="GO" id="GO:0018104">
    <property type="term" value="P:peptidoglycan-protein cross-linking"/>
    <property type="evidence" value="ECO:0007669"/>
    <property type="project" value="TreeGrafter"/>
</dbReference>
<evidence type="ECO:0000259" key="9">
    <source>
        <dbReference type="PROSITE" id="PS52029"/>
    </source>
</evidence>
<evidence type="ECO:0000256" key="7">
    <source>
        <dbReference type="PROSITE-ProRule" id="PRU01373"/>
    </source>
</evidence>
<dbReference type="GO" id="GO:0071555">
    <property type="term" value="P:cell wall organization"/>
    <property type="evidence" value="ECO:0007669"/>
    <property type="project" value="UniProtKB-UniRule"/>
</dbReference>
<keyword evidence="11" id="KW-1185">Reference proteome</keyword>
<dbReference type="PROSITE" id="PS52029">
    <property type="entry name" value="LD_TPASE"/>
    <property type="match status" value="1"/>
</dbReference>
<accession>A0A4R2I865</accession>
<dbReference type="InterPro" id="IPR038063">
    <property type="entry name" value="Transpep_catalytic_dom"/>
</dbReference>
<evidence type="ECO:0000313" key="10">
    <source>
        <dbReference type="EMBL" id="TCO40212.1"/>
    </source>
</evidence>
<dbReference type="Proteomes" id="UP000294862">
    <property type="component" value="Unassembled WGS sequence"/>
</dbReference>
<dbReference type="CDD" id="cd16913">
    <property type="entry name" value="YkuD_like"/>
    <property type="match status" value="1"/>
</dbReference>
<protein>
    <submittedName>
        <fullName evidence="10">L,D-transpeptidase-like protein</fullName>
    </submittedName>
</protein>
<dbReference type="Gene3D" id="2.40.440.10">
    <property type="entry name" value="L,D-transpeptidase catalytic domain-like"/>
    <property type="match status" value="1"/>
</dbReference>
<dbReference type="UniPathway" id="UPA00219"/>
<evidence type="ECO:0000256" key="6">
    <source>
        <dbReference type="ARBA" id="ARBA00023316"/>
    </source>
</evidence>
<keyword evidence="8" id="KW-0732">Signal</keyword>
<evidence type="ECO:0000256" key="8">
    <source>
        <dbReference type="SAM" id="SignalP"/>
    </source>
</evidence>
<dbReference type="SUPFAM" id="SSF141523">
    <property type="entry name" value="L,D-transpeptidase catalytic domain-like"/>
    <property type="match status" value="1"/>
</dbReference>
<keyword evidence="3" id="KW-0808">Transferase</keyword>
<dbReference type="PANTHER" id="PTHR30582:SF2">
    <property type="entry name" value="L,D-TRANSPEPTIDASE YCIB-RELATED"/>
    <property type="match status" value="1"/>
</dbReference>
<gene>
    <name evidence="10" type="ORF">EV148_1056</name>
</gene>
<evidence type="ECO:0000256" key="3">
    <source>
        <dbReference type="ARBA" id="ARBA00022679"/>
    </source>
</evidence>
<evidence type="ECO:0000256" key="2">
    <source>
        <dbReference type="ARBA" id="ARBA00005992"/>
    </source>
</evidence>
<evidence type="ECO:0000256" key="4">
    <source>
        <dbReference type="ARBA" id="ARBA00022960"/>
    </source>
</evidence>
<dbReference type="NCBIfam" id="NF004785">
    <property type="entry name" value="PRK06132.1-2"/>
    <property type="match status" value="1"/>
</dbReference>
<name>A0A4R2I865_9GAMM</name>
<sequence length="332" mass="35192">MAGKWVISVLAALLAVQAVAGESDPNNPVSIANAPWWYPQTAPDGPVVIVVSLVEQRAYVYRNGIAIGASAISSGKRGHATPPGVFTILQKEREHRSNLYDDAPMPFMERLTWDGVAIHAGTLPGYPASHGCIRVPQPFAEHLFEVTRNGDTVVVSDRDAVDPEIIHPSVLAPVTPLGKPDLGIAQAASFWWDADAKTEGPVSILVSLVDRRAYVMRNGVRIGAGAVDVTEGFQGHGAVVFVAQEEQGGAPGSRTWLAYPLRGDLGLWSMDSLAKHLKVSDEFAGHVRDVLVAGTTVLVTDQPALRGEIVAPILQSGMGAALRDQSTAGVPP</sequence>
<comment type="caution">
    <text evidence="10">The sequence shown here is derived from an EMBL/GenBank/DDBJ whole genome shotgun (WGS) entry which is preliminary data.</text>
</comment>
<dbReference type="PANTHER" id="PTHR30582">
    <property type="entry name" value="L,D-TRANSPEPTIDASE"/>
    <property type="match status" value="1"/>
</dbReference>
<comment type="similarity">
    <text evidence="2">Belongs to the YkuD family.</text>
</comment>
<dbReference type="GO" id="GO:0008360">
    <property type="term" value="P:regulation of cell shape"/>
    <property type="evidence" value="ECO:0007669"/>
    <property type="project" value="UniProtKB-UniRule"/>
</dbReference>
<feature type="active site" description="Nucleophile" evidence="7">
    <location>
        <position position="132"/>
    </location>
</feature>
<dbReference type="EMBL" id="SLWQ01000005">
    <property type="protein sequence ID" value="TCO40212.1"/>
    <property type="molecule type" value="Genomic_DNA"/>
</dbReference>
<dbReference type="RefSeq" id="WP_131997506.1">
    <property type="nucleotide sequence ID" value="NZ_SLWQ01000005.1"/>
</dbReference>
<dbReference type="Pfam" id="PF03734">
    <property type="entry name" value="YkuD"/>
    <property type="match status" value="1"/>
</dbReference>
<dbReference type="GO" id="GO:0016740">
    <property type="term" value="F:transferase activity"/>
    <property type="evidence" value="ECO:0007669"/>
    <property type="project" value="UniProtKB-KW"/>
</dbReference>
<feature type="domain" description="L,D-TPase catalytic" evidence="9">
    <location>
        <begin position="47"/>
        <end position="156"/>
    </location>
</feature>
<dbReference type="AlphaFoldDB" id="A0A4R2I865"/>
<feature type="chain" id="PRO_5021009345" evidence="8">
    <location>
        <begin position="21"/>
        <end position="332"/>
    </location>
</feature>
<keyword evidence="5 7" id="KW-0573">Peptidoglycan synthesis</keyword>
<dbReference type="GO" id="GO:0071972">
    <property type="term" value="F:peptidoglycan L,D-transpeptidase activity"/>
    <property type="evidence" value="ECO:0007669"/>
    <property type="project" value="TreeGrafter"/>
</dbReference>
<feature type="signal peptide" evidence="8">
    <location>
        <begin position="1"/>
        <end position="20"/>
    </location>
</feature>
<evidence type="ECO:0000256" key="1">
    <source>
        <dbReference type="ARBA" id="ARBA00004752"/>
    </source>
</evidence>
<dbReference type="InterPro" id="IPR050979">
    <property type="entry name" value="LD-transpeptidase"/>
</dbReference>
<dbReference type="GO" id="GO:0005576">
    <property type="term" value="C:extracellular region"/>
    <property type="evidence" value="ECO:0007669"/>
    <property type="project" value="TreeGrafter"/>
</dbReference>
<evidence type="ECO:0000313" key="11">
    <source>
        <dbReference type="Proteomes" id="UP000294862"/>
    </source>
</evidence>